<name>A0AAD9WAR1_9HELO</name>
<feature type="compositionally biased region" description="Basic and acidic residues" evidence="1">
    <location>
        <begin position="78"/>
        <end position="87"/>
    </location>
</feature>
<dbReference type="EMBL" id="JAUBYV010000009">
    <property type="protein sequence ID" value="KAK2624602.1"/>
    <property type="molecule type" value="Genomic_DNA"/>
</dbReference>
<feature type="compositionally biased region" description="Basic and acidic residues" evidence="1">
    <location>
        <begin position="177"/>
        <end position="195"/>
    </location>
</feature>
<comment type="caution">
    <text evidence="2">The sequence shown here is derived from an EMBL/GenBank/DDBJ whole genome shotgun (WGS) entry which is preliminary data.</text>
</comment>
<feature type="compositionally biased region" description="Polar residues" evidence="1">
    <location>
        <begin position="695"/>
        <end position="711"/>
    </location>
</feature>
<feature type="region of interest" description="Disordered" evidence="1">
    <location>
        <begin position="738"/>
        <end position="825"/>
    </location>
</feature>
<feature type="compositionally biased region" description="Polar residues" evidence="1">
    <location>
        <begin position="137"/>
        <end position="155"/>
    </location>
</feature>
<feature type="compositionally biased region" description="Acidic residues" evidence="1">
    <location>
        <begin position="1054"/>
        <end position="1064"/>
    </location>
</feature>
<feature type="compositionally biased region" description="Low complexity" evidence="1">
    <location>
        <begin position="119"/>
        <end position="136"/>
    </location>
</feature>
<dbReference type="CDD" id="cd06503">
    <property type="entry name" value="ATP-synt_Fo_b"/>
    <property type="match status" value="1"/>
</dbReference>
<protein>
    <submittedName>
        <fullName evidence="2">Uncharacterized protein</fullName>
    </submittedName>
</protein>
<feature type="region of interest" description="Disordered" evidence="1">
    <location>
        <begin position="432"/>
        <end position="489"/>
    </location>
</feature>
<evidence type="ECO:0000313" key="2">
    <source>
        <dbReference type="EMBL" id="KAK2624602.1"/>
    </source>
</evidence>
<feature type="region of interest" description="Disordered" evidence="1">
    <location>
        <begin position="900"/>
        <end position="1089"/>
    </location>
</feature>
<organism evidence="2 3">
    <name type="scientific">Diplocarpon rosae</name>
    <dbReference type="NCBI Taxonomy" id="946125"/>
    <lineage>
        <taxon>Eukaryota</taxon>
        <taxon>Fungi</taxon>
        <taxon>Dikarya</taxon>
        <taxon>Ascomycota</taxon>
        <taxon>Pezizomycotina</taxon>
        <taxon>Leotiomycetes</taxon>
        <taxon>Helotiales</taxon>
        <taxon>Drepanopezizaceae</taxon>
        <taxon>Diplocarpon</taxon>
    </lineage>
</organism>
<feature type="compositionally biased region" description="Basic and acidic residues" evidence="1">
    <location>
        <begin position="277"/>
        <end position="292"/>
    </location>
</feature>
<evidence type="ECO:0000313" key="3">
    <source>
        <dbReference type="Proteomes" id="UP001285354"/>
    </source>
</evidence>
<dbReference type="Proteomes" id="UP001285354">
    <property type="component" value="Unassembled WGS sequence"/>
</dbReference>
<feature type="compositionally biased region" description="Low complexity" evidence="1">
    <location>
        <begin position="652"/>
        <end position="665"/>
    </location>
</feature>
<gene>
    <name evidence="2" type="ORF">QTJ16_005795</name>
</gene>
<feature type="compositionally biased region" description="Basic and acidic residues" evidence="1">
    <location>
        <begin position="912"/>
        <end position="930"/>
    </location>
</feature>
<proteinExistence type="predicted"/>
<feature type="compositionally biased region" description="Polar residues" evidence="1">
    <location>
        <begin position="88"/>
        <end position="102"/>
    </location>
</feature>
<feature type="compositionally biased region" description="Polar residues" evidence="1">
    <location>
        <begin position="235"/>
        <end position="244"/>
    </location>
</feature>
<keyword evidence="3" id="KW-1185">Reference proteome</keyword>
<feature type="compositionally biased region" description="Basic and acidic residues" evidence="1">
    <location>
        <begin position="609"/>
        <end position="637"/>
    </location>
</feature>
<feature type="compositionally biased region" description="Polar residues" evidence="1">
    <location>
        <begin position="19"/>
        <end position="58"/>
    </location>
</feature>
<reference evidence="2" key="1">
    <citation type="submission" date="2023-06" db="EMBL/GenBank/DDBJ databases">
        <title>Draft genome of Marssonina rosae.</title>
        <authorList>
            <person name="Cheng Q."/>
        </authorList>
    </citation>
    <scope>NUCLEOTIDE SEQUENCE</scope>
    <source>
        <strain evidence="2">R4</strain>
    </source>
</reference>
<feature type="region of interest" description="Disordered" evidence="1">
    <location>
        <begin position="609"/>
        <end position="714"/>
    </location>
</feature>
<feature type="compositionally biased region" description="Acidic residues" evidence="1">
    <location>
        <begin position="1021"/>
        <end position="1034"/>
    </location>
</feature>
<feature type="compositionally biased region" description="Low complexity" evidence="1">
    <location>
        <begin position="806"/>
        <end position="817"/>
    </location>
</feature>
<feature type="compositionally biased region" description="Basic and acidic residues" evidence="1">
    <location>
        <begin position="951"/>
        <end position="982"/>
    </location>
</feature>
<feature type="region of interest" description="Disordered" evidence="1">
    <location>
        <begin position="543"/>
        <end position="591"/>
    </location>
</feature>
<sequence length="1314" mass="145930">MSEGDADSHSRGAKRPASPSDSLPNSSPKRQQITHNGVKSTENISGELNKRVSGQTFSDLDASGHEDDEEDVAQQLEAENREKKQTDTPEQAQDSLAINRNQGAKPETRSGNGEALLPQTRQQSSSTENTQEQPQTLHQKSPCSLNEEAQPQLRTSPRKAGMPQQVSSEVPGSSLERGPRIAEHRGFPRSSEKSRRNSSAQPVDLYERLSNDLENGSTESDSSERGRNSAKGTKYTPSRTSRQISEGLRTRNESRYRKGVVKQGRTSIQVPKVRSLRLHESDCRKQGQDDQYARQSQARNRQRLARSQLAPGFGDVPFAFNNISDSDDETERPRTPTGGSTLDHGSPLQAETPLQEALRRKPQRPRGSHHETNATVYKATEVLFRKNIFGNISQSKIPNSLNIKPGTPTRLPSGRGLIPDVIDLCTPESAKRPVPMKDRLAPTPVYKKPSPVRAGRPKTLGAPNIPVKKAAKHKDKPRPQPIDSAAFRQQRAAETIVTKEIKGADEALDLAIFGEVIHDQAAEDKKTEEARLAGQLDRENKMASLAAKEEAARLAEEENQRKQQEEIAMRRLEKEKEEEKKRVKRIAERKKQEALELQEKEALRRRAAEKIRADRQKLAEEEKQKEIAKQKASRVEAQHLAQMEAKREAARKQAASLSASRLPPAVLTKPDNSGADELEDDFQSLFVGADDSVGNPATSEAQSTPAKQTDMTGKKAVLNNKAEIFAQANILSAYRAEREVEDAARAAERAKTKMNARYSAKSETSKPDPIRSQRPQVSERPPPVSRPAPAKVSAPKPPPKPKAKPSPKSAAGAKAGSNPQLEGSLSVGTLPVRVQVLLPPAQGLFDNPIAKRWFAGLPDGFSVFGKTKAKPGGPEPREYKQKSKLISEIQHEELEIAAKREKKTAFARNKKSPTDEQKAEIRRKRAEQARKKQTQNIQDLADRNGISLSEEDLKRQVDEFMEQREKRIEKRNETRKLKESQAKENASNEGLRTGRGAVIGTQQAIPLDRSQPGTEVVYSDSETESEEDPDDEPETPLKSPTVTPEAEKPHEVDADSGSESDDTEVGAVPPEKSAPDDTDHSISQMINNPTSHDDRLVFIYQVIKLETESRNEDKETQTHTSQMEGQFVSLDEANALVKLMVSKYREFHTRSLAEWFVGEKLHANIVFDAQHEIKLYIKAYAKPSSLFPVAALAKLPVRFPAQSWIVMAYSERRATNNGVLEFHHDSKRIQQFTVLQMANHAACAHLIELTRPKRPKMDDVVDHNHAAEQMRGARDSADDEGVGFEVEIEGDAAPWLEGTIRVAVEHFDVVGPLN</sequence>
<feature type="compositionally biased region" description="Basic and acidic residues" evidence="1">
    <location>
        <begin position="1"/>
        <end position="10"/>
    </location>
</feature>
<evidence type="ECO:0000256" key="1">
    <source>
        <dbReference type="SAM" id="MobiDB-lite"/>
    </source>
</evidence>
<accession>A0AAD9WAR1</accession>
<feature type="region of interest" description="Disordered" evidence="1">
    <location>
        <begin position="1"/>
        <end position="374"/>
    </location>
</feature>
<feature type="compositionally biased region" description="Basic and acidic residues" evidence="1">
    <location>
        <begin position="738"/>
        <end position="751"/>
    </location>
</feature>